<gene>
    <name evidence="1" type="primary">81</name>
    <name evidence="1" type="ORF">SEA_NIKLAS_81</name>
</gene>
<proteinExistence type="predicted"/>
<dbReference type="RefSeq" id="YP_009953771.1">
    <property type="nucleotide sequence ID" value="NC_051625.1"/>
</dbReference>
<keyword evidence="2" id="KW-1185">Reference proteome</keyword>
<organism evidence="1 2">
    <name type="scientific">Mycobacterium Phage Niklas</name>
    <dbReference type="NCBI Taxonomy" id="2517936"/>
    <lineage>
        <taxon>Viruses</taxon>
        <taxon>Duplodnaviria</taxon>
        <taxon>Heunggongvirae</taxon>
        <taxon>Uroviricota</taxon>
        <taxon>Caudoviricetes</taxon>
        <taxon>Weiservirinae</taxon>
        <taxon>Anayavirus</taxon>
        <taxon>Anayavirus niklas</taxon>
    </lineage>
</organism>
<evidence type="ECO:0000313" key="2">
    <source>
        <dbReference type="Proteomes" id="UP000295207"/>
    </source>
</evidence>
<name>A0A482JDE1_9CAUD</name>
<dbReference type="EMBL" id="MK494119">
    <property type="protein sequence ID" value="QBP31663.1"/>
    <property type="molecule type" value="Genomic_DNA"/>
</dbReference>
<reference evidence="1 2" key="1">
    <citation type="submission" date="2019-02" db="EMBL/GenBank/DDBJ databases">
        <authorList>
            <person name="Johnson N."/>
            <person name="McClure M.G."/>
            <person name="Christensen M."/>
            <person name="Johnson M."/>
            <person name="Gaffney B.L."/>
            <person name="Staples A.K."/>
            <person name="King R.A."/>
            <person name="Rinehart C.A."/>
            <person name="Rowland N.S."/>
            <person name="Garlena R.A."/>
            <person name="Russell D.A."/>
            <person name="Pope W.H."/>
            <person name="Jacobs-Sera D."/>
            <person name="Hendrix R.W."/>
            <person name="Hatfull G.F."/>
        </authorList>
    </citation>
    <scope>NUCLEOTIDE SEQUENCE [LARGE SCALE GENOMIC DNA]</scope>
</reference>
<evidence type="ECO:0000313" key="1">
    <source>
        <dbReference type="EMBL" id="QBP31663.1"/>
    </source>
</evidence>
<dbReference type="Proteomes" id="UP000295207">
    <property type="component" value="Segment"/>
</dbReference>
<dbReference type="GeneID" id="60325250"/>
<accession>A0A482JDE1</accession>
<dbReference type="KEGG" id="vg:60325250"/>
<sequence length="84" mass="9200">MQNLTAQQMLDSILGLDRSDADRLADRVRFADDAEAASDRKLAEARAALAAGDAYGAEALLNDAERYLAQARRIRAELRAPGRR</sequence>
<protein>
    <submittedName>
        <fullName evidence="1">Uncharacterized protein</fullName>
    </submittedName>
</protein>